<evidence type="ECO:0000259" key="7">
    <source>
        <dbReference type="Pfam" id="PF10629"/>
    </source>
</evidence>
<dbReference type="Ensembl" id="ENSPNAT00000023710.2">
    <property type="protein sequence ID" value="ENSPNAP00000033150.2"/>
    <property type="gene ID" value="ENSPNAG00000021542.2"/>
</dbReference>
<dbReference type="GO" id="GO:0005930">
    <property type="term" value="C:axoneme"/>
    <property type="evidence" value="ECO:0007669"/>
    <property type="project" value="UniProtKB-SubCell"/>
</dbReference>
<evidence type="ECO:0000256" key="4">
    <source>
        <dbReference type="ARBA" id="ARBA00023273"/>
    </source>
</evidence>
<dbReference type="Proteomes" id="UP001501920">
    <property type="component" value="Chromosome 4"/>
</dbReference>
<dbReference type="PANTHER" id="PTHR34924:SF1">
    <property type="entry name" value="PROTEIN FAM166C"/>
    <property type="match status" value="1"/>
</dbReference>
<dbReference type="PANTHER" id="PTHR34924">
    <property type="entry name" value="UPF0573 PROTEIN C2ORF70"/>
    <property type="match status" value="1"/>
</dbReference>
<dbReference type="RefSeq" id="XP_017537022.1">
    <property type="nucleotide sequence ID" value="XM_017681533.2"/>
</dbReference>
<dbReference type="OMA" id="RQKRDCY"/>
<evidence type="ECO:0000256" key="1">
    <source>
        <dbReference type="ARBA" id="ARBA00004430"/>
    </source>
</evidence>
<comment type="similarity">
    <text evidence="5">Belongs to the CIMIP2 family.</text>
</comment>
<proteinExistence type="inferred from homology"/>
<evidence type="ECO:0000256" key="2">
    <source>
        <dbReference type="ARBA" id="ARBA00022490"/>
    </source>
</evidence>
<keyword evidence="9" id="KW-1185">Reference proteome</keyword>
<comment type="subcellular location">
    <subcellularLocation>
        <location evidence="1">Cytoplasm</location>
        <location evidence="1">Cytoskeleton</location>
        <location evidence="1">Cilium axoneme</location>
    </subcellularLocation>
</comment>
<reference evidence="8" key="3">
    <citation type="submission" date="2025-09" db="UniProtKB">
        <authorList>
            <consortium name="Ensembl"/>
        </authorList>
    </citation>
    <scope>IDENTIFICATION</scope>
</reference>
<evidence type="ECO:0000313" key="9">
    <source>
        <dbReference type="Proteomes" id="UP001501920"/>
    </source>
</evidence>
<evidence type="ECO:0000256" key="5">
    <source>
        <dbReference type="ARBA" id="ARBA00035661"/>
    </source>
</evidence>
<feature type="domain" description="Ciliary microtubule inner protein 2A-C-like" evidence="7">
    <location>
        <begin position="24"/>
        <end position="77"/>
    </location>
</feature>
<keyword evidence="4" id="KW-0966">Cell projection</keyword>
<evidence type="ECO:0000256" key="6">
    <source>
        <dbReference type="ARBA" id="ARBA00041160"/>
    </source>
</evidence>
<dbReference type="AlphaFoldDB" id="A0A3B4EBD8"/>
<dbReference type="InterPro" id="IPR052329">
    <property type="entry name" value="CIMIP2C"/>
</dbReference>
<keyword evidence="2" id="KW-0963">Cytoplasm</keyword>
<dbReference type="GO" id="GO:0015630">
    <property type="term" value="C:microtubule cytoskeleton"/>
    <property type="evidence" value="ECO:0007669"/>
    <property type="project" value="UniProtKB-ARBA"/>
</dbReference>
<reference evidence="8 9" key="1">
    <citation type="submission" date="2020-10" db="EMBL/GenBank/DDBJ databases">
        <title>Pygocentrus nattereri (red-bellied piranha) genome, fPygNat1, primary haplotype.</title>
        <authorList>
            <person name="Myers G."/>
            <person name="Meyer A."/>
            <person name="Karagic N."/>
            <person name="Pippel M."/>
            <person name="Winkler S."/>
            <person name="Tracey A."/>
            <person name="Wood J."/>
            <person name="Formenti G."/>
            <person name="Howe K."/>
            <person name="Fedrigo O."/>
            <person name="Jarvis E.D."/>
        </authorList>
    </citation>
    <scope>NUCLEOTIDE SEQUENCE [LARGE SCALE GENOMIC DNA]</scope>
</reference>
<name>A0A3B4EBD8_PYGNA</name>
<dbReference type="Pfam" id="PF10629">
    <property type="entry name" value="CMI2B-like"/>
    <property type="match status" value="1"/>
</dbReference>
<sequence length="149" mass="16765">MSGTTLRGNGSLITHNNATYIPASLMPGYRGHVPTAKFQYGVTFGNATIKYFLDTRGAAMTRSASQYSTGGMFPSISSAGGPWSRDRALYSPYWTRYNVDFERQREIKHFDELAQKHRGKYKDKTGTQQPVSYFIIPVKASEKFSREAM</sequence>
<dbReference type="InterPro" id="IPR018902">
    <property type="entry name" value="CMI2A-C-like_dom"/>
</dbReference>
<protein>
    <recommendedName>
        <fullName evidence="6">Ciliary microtubule inner protein 2C</fullName>
    </recommendedName>
</protein>
<dbReference type="GeneID" id="108410448"/>
<reference evidence="8" key="2">
    <citation type="submission" date="2025-08" db="UniProtKB">
        <authorList>
            <consortium name="Ensembl"/>
        </authorList>
    </citation>
    <scope>IDENTIFICATION</scope>
</reference>
<keyword evidence="3" id="KW-0206">Cytoskeleton</keyword>
<dbReference type="CTD" id="339778"/>
<accession>A0A3B4EBD8</accession>
<organism evidence="8 9">
    <name type="scientific">Pygocentrus nattereri</name>
    <name type="common">Red-bellied piranha</name>
    <dbReference type="NCBI Taxonomy" id="42514"/>
    <lineage>
        <taxon>Eukaryota</taxon>
        <taxon>Metazoa</taxon>
        <taxon>Chordata</taxon>
        <taxon>Craniata</taxon>
        <taxon>Vertebrata</taxon>
        <taxon>Euteleostomi</taxon>
        <taxon>Actinopterygii</taxon>
        <taxon>Neopterygii</taxon>
        <taxon>Teleostei</taxon>
        <taxon>Ostariophysi</taxon>
        <taxon>Characiformes</taxon>
        <taxon>Characoidei</taxon>
        <taxon>Pygocentrus</taxon>
    </lineage>
</organism>
<dbReference type="GeneTree" id="ENSGT00940000166976"/>
<evidence type="ECO:0000256" key="3">
    <source>
        <dbReference type="ARBA" id="ARBA00023212"/>
    </source>
</evidence>
<evidence type="ECO:0000313" key="8">
    <source>
        <dbReference type="Ensembl" id="ENSPNAP00000033150.2"/>
    </source>
</evidence>